<dbReference type="CDD" id="cd06578">
    <property type="entry name" value="HemD"/>
    <property type="match status" value="1"/>
</dbReference>
<keyword evidence="3" id="KW-1185">Reference proteome</keyword>
<comment type="caution">
    <text evidence="2">The sequence shown here is derived from an EMBL/GenBank/DDBJ whole genome shotgun (WGS) entry which is preliminary data.</text>
</comment>
<feature type="domain" description="Tetrapyrrole biosynthesis uroporphyrinogen III synthase" evidence="1">
    <location>
        <begin position="14"/>
        <end position="215"/>
    </location>
</feature>
<dbReference type="EMBL" id="JACIJP010000002">
    <property type="protein sequence ID" value="MBB6124114.1"/>
    <property type="molecule type" value="Genomic_DNA"/>
</dbReference>
<sequence length="223" mass="23293">MKPLLILRPQPGADATAARARQRGLETLVCPLFRVAPLDWTPPDPAQFDAVMLTSANAARHAGPDLHNFTHLPCFTVGRATAAGAREAGFTDIHTGEADIAALIPTVAHSGRQRILHFQGRDVRPYDSGSLTITSVPVYESREDIDAPALSRALAEQPVILLHSPRAAACLAGLVPATQRSACTLVAISPATLAAAGTGWGRSGTAPAPSDAAMLAIALQMCQ</sequence>
<dbReference type="AlphaFoldDB" id="A0A841J098"/>
<dbReference type="SUPFAM" id="SSF69618">
    <property type="entry name" value="HemD-like"/>
    <property type="match status" value="1"/>
</dbReference>
<dbReference type="GO" id="GO:0004852">
    <property type="term" value="F:uroporphyrinogen-III synthase activity"/>
    <property type="evidence" value="ECO:0007669"/>
    <property type="project" value="UniProtKB-EC"/>
</dbReference>
<gene>
    <name evidence="2" type="ORF">FHS92_001843</name>
</gene>
<name>A0A841J098_9SPHN</name>
<evidence type="ECO:0000313" key="2">
    <source>
        <dbReference type="EMBL" id="MBB6124114.1"/>
    </source>
</evidence>
<dbReference type="Pfam" id="PF02602">
    <property type="entry name" value="HEM4"/>
    <property type="match status" value="1"/>
</dbReference>
<organism evidence="2 3">
    <name type="scientific">Sphingobium subterraneum</name>
    <dbReference type="NCBI Taxonomy" id="627688"/>
    <lineage>
        <taxon>Bacteria</taxon>
        <taxon>Pseudomonadati</taxon>
        <taxon>Pseudomonadota</taxon>
        <taxon>Alphaproteobacteria</taxon>
        <taxon>Sphingomonadales</taxon>
        <taxon>Sphingomonadaceae</taxon>
        <taxon>Sphingobium</taxon>
    </lineage>
</organism>
<reference evidence="2 3" key="1">
    <citation type="submission" date="2020-08" db="EMBL/GenBank/DDBJ databases">
        <title>Genomic Encyclopedia of Type Strains, Phase IV (KMG-IV): sequencing the most valuable type-strain genomes for metagenomic binning, comparative biology and taxonomic classification.</title>
        <authorList>
            <person name="Goeker M."/>
        </authorList>
    </citation>
    <scope>NUCLEOTIDE SEQUENCE [LARGE SCALE GENOMIC DNA]</scope>
    <source>
        <strain evidence="2 3">DSM 102255</strain>
    </source>
</reference>
<proteinExistence type="predicted"/>
<dbReference type="GO" id="GO:0033014">
    <property type="term" value="P:tetrapyrrole biosynthetic process"/>
    <property type="evidence" value="ECO:0007669"/>
    <property type="project" value="InterPro"/>
</dbReference>
<protein>
    <submittedName>
        <fullName evidence="2">Uroporphyrinogen-III synthase</fullName>
        <ecNumber evidence="2">4.2.1.75</ecNumber>
    </submittedName>
</protein>
<evidence type="ECO:0000313" key="3">
    <source>
        <dbReference type="Proteomes" id="UP000552700"/>
    </source>
</evidence>
<dbReference type="InterPro" id="IPR003754">
    <property type="entry name" value="4pyrrol_synth_uPrphyn_synth"/>
</dbReference>
<keyword evidence="2" id="KW-0456">Lyase</keyword>
<dbReference type="EC" id="4.2.1.75" evidence="2"/>
<dbReference type="Proteomes" id="UP000552700">
    <property type="component" value="Unassembled WGS sequence"/>
</dbReference>
<dbReference type="Gene3D" id="3.40.50.10090">
    <property type="match status" value="2"/>
</dbReference>
<dbReference type="RefSeq" id="WP_184079781.1">
    <property type="nucleotide sequence ID" value="NZ_JACIJP010000002.1"/>
</dbReference>
<dbReference type="InterPro" id="IPR036108">
    <property type="entry name" value="4pyrrol_syn_uPrphyn_synt_sf"/>
</dbReference>
<accession>A0A841J098</accession>
<evidence type="ECO:0000259" key="1">
    <source>
        <dbReference type="Pfam" id="PF02602"/>
    </source>
</evidence>